<evidence type="ECO:0000256" key="3">
    <source>
        <dbReference type="ARBA" id="ARBA00012334"/>
    </source>
</evidence>
<dbReference type="Gene3D" id="3.30.930.10">
    <property type="entry name" value="Bira Bifunctional Protein, Domain 2"/>
    <property type="match status" value="1"/>
</dbReference>
<dbReference type="NCBIfam" id="TIGR00214">
    <property type="entry name" value="lipB"/>
    <property type="match status" value="1"/>
</dbReference>
<evidence type="ECO:0000256" key="1">
    <source>
        <dbReference type="ARBA" id="ARBA00004821"/>
    </source>
</evidence>
<evidence type="ECO:0000313" key="7">
    <source>
        <dbReference type="EMBL" id="KAF5840809.1"/>
    </source>
</evidence>
<dbReference type="Proteomes" id="UP000815325">
    <property type="component" value="Unassembled WGS sequence"/>
</dbReference>
<keyword evidence="8" id="KW-1185">Reference proteome</keyword>
<dbReference type="InterPro" id="IPR000544">
    <property type="entry name" value="Octanoyltransferase"/>
</dbReference>
<dbReference type="InterPro" id="IPR004143">
    <property type="entry name" value="BPL_LPL_catalytic"/>
</dbReference>
<keyword evidence="7" id="KW-0436">Ligase</keyword>
<keyword evidence="5" id="KW-0012">Acyltransferase</keyword>
<evidence type="ECO:0000256" key="4">
    <source>
        <dbReference type="ARBA" id="ARBA00022679"/>
    </source>
</evidence>
<feature type="domain" description="BPL/LPL catalytic" evidence="6">
    <location>
        <begin position="94"/>
        <end position="312"/>
    </location>
</feature>
<dbReference type="NCBIfam" id="NF010925">
    <property type="entry name" value="PRK14345.1"/>
    <property type="match status" value="1"/>
</dbReference>
<dbReference type="PANTHER" id="PTHR10993:SF7">
    <property type="entry name" value="LIPOYLTRANSFERASE 2, MITOCHONDRIAL-RELATED"/>
    <property type="match status" value="1"/>
</dbReference>
<dbReference type="SUPFAM" id="SSF55681">
    <property type="entry name" value="Class II aaRS and biotin synthetases"/>
    <property type="match status" value="1"/>
</dbReference>
<proteinExistence type="inferred from homology"/>
<dbReference type="InterPro" id="IPR020605">
    <property type="entry name" value="Octanoyltransferase_CS"/>
</dbReference>
<dbReference type="PROSITE" id="PS51733">
    <property type="entry name" value="BPL_LPL_CATALYTIC"/>
    <property type="match status" value="1"/>
</dbReference>
<dbReference type="EC" id="2.3.1.181" evidence="3"/>
<evidence type="ECO:0000256" key="2">
    <source>
        <dbReference type="ARBA" id="ARBA00007907"/>
    </source>
</evidence>
<dbReference type="InterPro" id="IPR045864">
    <property type="entry name" value="aa-tRNA-synth_II/BPL/LPL"/>
</dbReference>
<comment type="caution">
    <text evidence="7">The sequence shown here is derived from an EMBL/GenBank/DDBJ whole genome shotgun (WGS) entry which is preliminary data.</text>
</comment>
<sequence>MRIDVFDGPMLDGCCPTSHWHQTSIATSRISRVRQRRQWRQAARLHGDASGFTCQAARACRLYDLHDQTIPYQQAWDWQHRELQRILAEKADDGQGSDALFIMQHQPVYTLGTGSSEGHLLFDPTSSTIPLYRTERGGEVTYHGPGQLVIYPLLHLGAPKSQVPKDLHLYMRSLEEVVIRALSEVSGLRGERVEGLTGVWVGQHKLAAIGVRAKQWVTYHGLAVNICPDLRPFAAIVPCGISDRPVGSVAQQLGRPHPRTLSVQIDEAGFPSESSGTEGGTLAMEDDEGNQLLQEYRYALLEAFEAVFGLKLMLAGSMDLSLEPKHC</sequence>
<accession>A0ABQ7H1S5</accession>
<dbReference type="PANTHER" id="PTHR10993">
    <property type="entry name" value="OCTANOYLTRANSFERASE"/>
    <property type="match status" value="1"/>
</dbReference>
<comment type="pathway">
    <text evidence="1">Protein modification; protein lipoylation via endogenous pathway; protein N(6)-(lipoyl)lysine from octanoyl-[acyl-carrier-protein]: step 1/2.</text>
</comment>
<evidence type="ECO:0000259" key="6">
    <source>
        <dbReference type="PROSITE" id="PS51733"/>
    </source>
</evidence>
<keyword evidence="4" id="KW-0808">Transferase</keyword>
<dbReference type="PROSITE" id="PS01313">
    <property type="entry name" value="LIPB"/>
    <property type="match status" value="1"/>
</dbReference>
<organism evidence="7 8">
    <name type="scientific">Dunaliella salina</name>
    <name type="common">Green alga</name>
    <name type="synonym">Protococcus salinus</name>
    <dbReference type="NCBI Taxonomy" id="3046"/>
    <lineage>
        <taxon>Eukaryota</taxon>
        <taxon>Viridiplantae</taxon>
        <taxon>Chlorophyta</taxon>
        <taxon>core chlorophytes</taxon>
        <taxon>Chlorophyceae</taxon>
        <taxon>CS clade</taxon>
        <taxon>Chlamydomonadales</taxon>
        <taxon>Dunaliellaceae</taxon>
        <taxon>Dunaliella</taxon>
    </lineage>
</organism>
<dbReference type="EMBL" id="MU069503">
    <property type="protein sequence ID" value="KAF5840809.1"/>
    <property type="molecule type" value="Genomic_DNA"/>
</dbReference>
<evidence type="ECO:0000256" key="5">
    <source>
        <dbReference type="ARBA" id="ARBA00023315"/>
    </source>
</evidence>
<dbReference type="HAMAP" id="MF_00013">
    <property type="entry name" value="LipB"/>
    <property type="match status" value="1"/>
</dbReference>
<dbReference type="CDD" id="cd16444">
    <property type="entry name" value="LipB"/>
    <property type="match status" value="1"/>
</dbReference>
<protein>
    <recommendedName>
        <fullName evidence="3">lipoyl(octanoyl) transferase</fullName>
        <ecNumber evidence="3">2.3.1.181</ecNumber>
    </recommendedName>
</protein>
<dbReference type="Pfam" id="PF21948">
    <property type="entry name" value="LplA-B_cat"/>
    <property type="match status" value="1"/>
</dbReference>
<dbReference type="GO" id="GO:0016874">
    <property type="term" value="F:ligase activity"/>
    <property type="evidence" value="ECO:0007669"/>
    <property type="project" value="UniProtKB-KW"/>
</dbReference>
<comment type="similarity">
    <text evidence="2">Belongs to the LipB family.</text>
</comment>
<name>A0ABQ7H1S5_DUNSA</name>
<reference evidence="7" key="1">
    <citation type="submission" date="2017-08" db="EMBL/GenBank/DDBJ databases">
        <authorList>
            <person name="Polle J.E."/>
            <person name="Barry K."/>
            <person name="Cushman J."/>
            <person name="Schmutz J."/>
            <person name="Tran D."/>
            <person name="Hathwaick L.T."/>
            <person name="Yim W.C."/>
            <person name="Jenkins J."/>
            <person name="Mckie-Krisberg Z.M."/>
            <person name="Prochnik S."/>
            <person name="Lindquist E."/>
            <person name="Dockter R.B."/>
            <person name="Adam C."/>
            <person name="Molina H."/>
            <person name="Bunkerborg J."/>
            <person name="Jin E."/>
            <person name="Buchheim M."/>
            <person name="Magnuson J."/>
        </authorList>
    </citation>
    <scope>NUCLEOTIDE SEQUENCE</scope>
    <source>
        <strain evidence="7">CCAP 19/18</strain>
    </source>
</reference>
<evidence type="ECO:0000313" key="8">
    <source>
        <dbReference type="Proteomes" id="UP000815325"/>
    </source>
</evidence>
<gene>
    <name evidence="7" type="ORF">DUNSADRAFT_15519</name>
</gene>